<keyword evidence="2" id="KW-1185">Reference proteome</keyword>
<evidence type="ECO:0000313" key="2">
    <source>
        <dbReference type="Proteomes" id="UP000317747"/>
    </source>
</evidence>
<organism evidence="1 2">
    <name type="scientific">Pantoea deleyi</name>
    <dbReference type="NCBI Taxonomy" id="470932"/>
    <lineage>
        <taxon>Bacteria</taxon>
        <taxon>Pseudomonadati</taxon>
        <taxon>Pseudomonadota</taxon>
        <taxon>Gammaproteobacteria</taxon>
        <taxon>Enterobacterales</taxon>
        <taxon>Erwiniaceae</taxon>
        <taxon>Pantoea</taxon>
    </lineage>
</organism>
<dbReference type="RefSeq" id="WP_128085039.1">
    <property type="nucleotide sequence ID" value="NZ_CP071405.1"/>
</dbReference>
<dbReference type="AlphaFoldDB" id="A0A506PTF5"/>
<dbReference type="OrthoDB" id="9805749at2"/>
<proteinExistence type="predicted"/>
<sequence length="65" mass="7732">MAIVANLILNGKRFHFKNRHFEVCEPEESAVDEVQSTAARRVAIKTVRVWLLLRRDREQQEKERL</sequence>
<dbReference type="Proteomes" id="UP000317747">
    <property type="component" value="Unassembled WGS sequence"/>
</dbReference>
<reference evidence="1 2" key="1">
    <citation type="submission" date="2019-06" db="EMBL/GenBank/DDBJ databases">
        <title>Taxogenomics and systematics of the genus Pantoea.</title>
        <authorList>
            <person name="Tambong J.T."/>
        </authorList>
    </citation>
    <scope>NUCLEOTIDE SEQUENCE [LARGE SCALE GENOMIC DNA]</scope>
    <source>
        <strain evidence="1 2">LMG 24200</strain>
    </source>
</reference>
<name>A0A506PTF5_9GAMM</name>
<protein>
    <submittedName>
        <fullName evidence="1">Uncharacterized protein</fullName>
    </submittedName>
</protein>
<evidence type="ECO:0000313" key="1">
    <source>
        <dbReference type="EMBL" id="TPV36445.1"/>
    </source>
</evidence>
<comment type="caution">
    <text evidence="1">The sequence shown here is derived from an EMBL/GenBank/DDBJ whole genome shotgun (WGS) entry which is preliminary data.</text>
</comment>
<gene>
    <name evidence="1" type="ORF">FJW01_21495</name>
</gene>
<accession>A0A506PTF5</accession>
<dbReference type="EMBL" id="VHJA01000085">
    <property type="protein sequence ID" value="TPV36445.1"/>
    <property type="molecule type" value="Genomic_DNA"/>
</dbReference>